<dbReference type="NCBIfam" id="TIGR04387">
    <property type="entry name" value="capsid_maj_N4"/>
    <property type="match status" value="1"/>
</dbReference>
<evidence type="ECO:0000313" key="1">
    <source>
        <dbReference type="EMBL" id="SMA33340.1"/>
    </source>
</evidence>
<dbReference type="Proteomes" id="UP000196573">
    <property type="component" value="Unassembled WGS sequence"/>
</dbReference>
<reference evidence="1 2" key="1">
    <citation type="submission" date="2017-03" db="EMBL/GenBank/DDBJ databases">
        <authorList>
            <person name="Afonso C.L."/>
            <person name="Miller P.J."/>
            <person name="Scott M.A."/>
            <person name="Spackman E."/>
            <person name="Goraichik I."/>
            <person name="Dimitrov K.M."/>
            <person name="Suarez D.L."/>
            <person name="Swayne D.E."/>
        </authorList>
    </citation>
    <scope>NUCLEOTIDE SEQUENCE [LARGE SCALE GENOMIC DNA]</scope>
    <source>
        <strain evidence="1">SB41UT1</strain>
    </source>
</reference>
<dbReference type="RefSeq" id="WP_087106130.1">
    <property type="nucleotide sequence ID" value="NZ_CBCSCN010000019.1"/>
</dbReference>
<dbReference type="EMBL" id="FWPT01000001">
    <property type="protein sequence ID" value="SMA33340.1"/>
    <property type="molecule type" value="Genomic_DNA"/>
</dbReference>
<gene>
    <name evidence="1" type="ORF">EHSB41UT_00264</name>
</gene>
<evidence type="ECO:0008006" key="3">
    <source>
        <dbReference type="Google" id="ProtNLM"/>
    </source>
</evidence>
<dbReference type="Pfam" id="PF13252">
    <property type="entry name" value="Phage_capsid_3"/>
    <property type="match status" value="1"/>
</dbReference>
<organism evidence="1 2">
    <name type="scientific">Parendozoicomonas haliclonae</name>
    <dbReference type="NCBI Taxonomy" id="1960125"/>
    <lineage>
        <taxon>Bacteria</taxon>
        <taxon>Pseudomonadati</taxon>
        <taxon>Pseudomonadota</taxon>
        <taxon>Gammaproteobacteria</taxon>
        <taxon>Oceanospirillales</taxon>
        <taxon>Endozoicomonadaceae</taxon>
        <taxon>Parendozoicomonas</taxon>
    </lineage>
</organism>
<sequence length="381" mass="42032">MGVPSAPGSDNLTNFSRLTNEQKTTWSRDFWKMARNLSFMNQFAGRGSNAMIQRVTDLTKSEKGTRAVLTLLADMQSDGIVGDNILEGNEEGLRSYDTVINIDQLRNANRLEGRVADQKSIVTFRENSRDQLAYWFADRLDQMAFLALAGVGLDKTNKGADRKALPDGKKWTDLEWAADIKAPTANRHLRWSKTDGDLATGDTSALTAADTITYNSLVWAKAHAKDEYIRGIRSSGGEEVFHVFLCPKAMARLKLDPDYIANVRSAMPRSGKNPLFAGTTSVMVDGLIIHEFRHAFNTVNAASGSKWGSGNVDGCRVSLCGAQSLGFADIGTAEWNEKEFDYGNQKGISISKIFGFLRPQFHNDHTGQVEDFGVLNIDYAL</sequence>
<evidence type="ECO:0000313" key="2">
    <source>
        <dbReference type="Proteomes" id="UP000196573"/>
    </source>
</evidence>
<keyword evidence="2" id="KW-1185">Reference proteome</keyword>
<protein>
    <recommendedName>
        <fullName evidence="3">N4-gp56 family major capsid protein</fullName>
    </recommendedName>
</protein>
<dbReference type="OrthoDB" id="6191550at2"/>
<dbReference type="AlphaFoldDB" id="A0A1X7AEM4"/>
<proteinExistence type="predicted"/>
<accession>A0A1X7AEM4</accession>
<dbReference type="InterPro" id="IPR025267">
    <property type="entry name" value="ORF017-like"/>
</dbReference>
<name>A0A1X7AEM4_9GAMM</name>